<dbReference type="SUPFAM" id="SSF69572">
    <property type="entry name" value="Activating enzymes of the ubiquitin-like proteins"/>
    <property type="match status" value="1"/>
</dbReference>
<dbReference type="Pfam" id="PF00899">
    <property type="entry name" value="ThiF"/>
    <property type="match status" value="1"/>
</dbReference>
<evidence type="ECO:0000259" key="1">
    <source>
        <dbReference type="Pfam" id="PF00899"/>
    </source>
</evidence>
<proteinExistence type="predicted"/>
<dbReference type="Gene3D" id="3.40.50.720">
    <property type="entry name" value="NAD(P)-binding Rossmann-like Domain"/>
    <property type="match status" value="1"/>
</dbReference>
<dbReference type="AlphaFoldDB" id="A0A382TWF1"/>
<gene>
    <name evidence="2" type="ORF">METZ01_LOCUS379230</name>
</gene>
<feature type="domain" description="THIF-type NAD/FAD binding fold" evidence="1">
    <location>
        <begin position="1"/>
        <end position="119"/>
    </location>
</feature>
<organism evidence="2">
    <name type="scientific">marine metagenome</name>
    <dbReference type="NCBI Taxonomy" id="408172"/>
    <lineage>
        <taxon>unclassified sequences</taxon>
        <taxon>metagenomes</taxon>
        <taxon>ecological metagenomes</taxon>
    </lineage>
</organism>
<dbReference type="InterPro" id="IPR035985">
    <property type="entry name" value="Ubiquitin-activating_enz"/>
</dbReference>
<accession>A0A382TWF1</accession>
<dbReference type="InterPro" id="IPR000594">
    <property type="entry name" value="ThiF_NAD_FAD-bd"/>
</dbReference>
<dbReference type="GO" id="GO:0008641">
    <property type="term" value="F:ubiquitin-like modifier activating enzyme activity"/>
    <property type="evidence" value="ECO:0007669"/>
    <property type="project" value="InterPro"/>
</dbReference>
<reference evidence="2" key="1">
    <citation type="submission" date="2018-05" db="EMBL/GenBank/DDBJ databases">
        <authorList>
            <person name="Lanie J.A."/>
            <person name="Ng W.-L."/>
            <person name="Kazmierczak K.M."/>
            <person name="Andrzejewski T.M."/>
            <person name="Davidsen T.M."/>
            <person name="Wayne K.J."/>
            <person name="Tettelin H."/>
            <person name="Glass J.I."/>
            <person name="Rusch D."/>
            <person name="Podicherti R."/>
            <person name="Tsui H.-C.T."/>
            <person name="Winkler M.E."/>
        </authorList>
    </citation>
    <scope>NUCLEOTIDE SEQUENCE</scope>
</reference>
<feature type="non-terminal residue" evidence="2">
    <location>
        <position position="1"/>
    </location>
</feature>
<evidence type="ECO:0000313" key="2">
    <source>
        <dbReference type="EMBL" id="SVD26376.1"/>
    </source>
</evidence>
<sequence>ASDNWKTMRLINDYSLKNNIPLLSASAVGFDIQIVLFENKKNNHLCLNCIFPNEKEPNLARCDTVGILGTAAGLAGILTAQKTINFFMKFNDDNNFLTLVDCKTLAVNHIKIEKKTDCKYK</sequence>
<dbReference type="EMBL" id="UINC01139676">
    <property type="protein sequence ID" value="SVD26376.1"/>
    <property type="molecule type" value="Genomic_DNA"/>
</dbReference>
<name>A0A382TWF1_9ZZZZ</name>
<protein>
    <recommendedName>
        <fullName evidence="1">THIF-type NAD/FAD binding fold domain-containing protein</fullName>
    </recommendedName>
</protein>